<proteinExistence type="predicted"/>
<gene>
    <name evidence="2" type="ORF">ECRA1380_LOCUS10866</name>
</gene>
<dbReference type="EMBL" id="HBIK01023361">
    <property type="protein sequence ID" value="CAE0385902.1"/>
    <property type="molecule type" value="Transcribed_RNA"/>
</dbReference>
<evidence type="ECO:0000313" key="2">
    <source>
        <dbReference type="EMBL" id="CAE0385902.1"/>
    </source>
</evidence>
<sequence length="254" mass="28264">MPKEIKLLLKAANIKKRHLKNEEVALKTFDIIQKALASHTIKVMDMFKRKRDSQIKNESSKIDFRQSIIIGDQDEEEKENILRSSIKKPKTAPEEGILGGDPKVSNLKPAETVSKAPPPPPPSGGLRPPPPPPSVPKLSIIAPKPKKKVSIAKNLKFGTDLMKPIGRKSFAATGIHEISKTSDPPEDTGKPMTFQEELQLQLANLKPVNRSTEETDAGLSKKEKDDISTQLQIMLNDRKKHFNRSDSDDDEENS</sequence>
<feature type="compositionally biased region" description="Pro residues" evidence="1">
    <location>
        <begin position="116"/>
        <end position="135"/>
    </location>
</feature>
<accession>A0A7S3NXP3</accession>
<feature type="non-terminal residue" evidence="2">
    <location>
        <position position="254"/>
    </location>
</feature>
<dbReference type="AlphaFoldDB" id="A0A7S3NXP3"/>
<protein>
    <submittedName>
        <fullName evidence="2">Uncharacterized protein</fullName>
    </submittedName>
</protein>
<feature type="region of interest" description="Disordered" evidence="1">
    <location>
        <begin position="202"/>
        <end position="254"/>
    </location>
</feature>
<feature type="region of interest" description="Disordered" evidence="1">
    <location>
        <begin position="173"/>
        <end position="192"/>
    </location>
</feature>
<organism evidence="2">
    <name type="scientific">Euplotes crassus</name>
    <dbReference type="NCBI Taxonomy" id="5936"/>
    <lineage>
        <taxon>Eukaryota</taxon>
        <taxon>Sar</taxon>
        <taxon>Alveolata</taxon>
        <taxon>Ciliophora</taxon>
        <taxon>Intramacronucleata</taxon>
        <taxon>Spirotrichea</taxon>
        <taxon>Hypotrichia</taxon>
        <taxon>Euplotida</taxon>
        <taxon>Euplotidae</taxon>
        <taxon>Moneuplotes</taxon>
    </lineage>
</organism>
<evidence type="ECO:0000256" key="1">
    <source>
        <dbReference type="SAM" id="MobiDB-lite"/>
    </source>
</evidence>
<reference evidence="2" key="1">
    <citation type="submission" date="2021-01" db="EMBL/GenBank/DDBJ databases">
        <authorList>
            <person name="Corre E."/>
            <person name="Pelletier E."/>
            <person name="Niang G."/>
            <person name="Scheremetjew M."/>
            <person name="Finn R."/>
            <person name="Kale V."/>
            <person name="Holt S."/>
            <person name="Cochrane G."/>
            <person name="Meng A."/>
            <person name="Brown T."/>
            <person name="Cohen L."/>
        </authorList>
    </citation>
    <scope>NUCLEOTIDE SEQUENCE</scope>
    <source>
        <strain evidence="2">CT5</strain>
    </source>
</reference>
<feature type="region of interest" description="Disordered" evidence="1">
    <location>
        <begin position="73"/>
        <end position="143"/>
    </location>
</feature>
<name>A0A7S3NXP3_EUPCR</name>